<dbReference type="RefSeq" id="WP_155141922.1">
    <property type="nucleotide sequence ID" value="NZ_BMGZ01000003.1"/>
</dbReference>
<dbReference type="Proteomes" id="UP000621856">
    <property type="component" value="Unassembled WGS sequence"/>
</dbReference>
<dbReference type="Proteomes" id="UP000818603">
    <property type="component" value="Unassembled WGS sequence"/>
</dbReference>
<reference evidence="1" key="1">
    <citation type="journal article" date="2014" name="Int. J. Syst. Evol. Microbiol.">
        <title>Complete genome sequence of Corynebacterium casei LMG S-19264T (=DSM 44701T), isolated from a smear-ripened cheese.</title>
        <authorList>
            <consortium name="US DOE Joint Genome Institute (JGI-PGF)"/>
            <person name="Walter F."/>
            <person name="Albersmeier A."/>
            <person name="Kalinowski J."/>
            <person name="Ruckert C."/>
        </authorList>
    </citation>
    <scope>NUCLEOTIDE SEQUENCE</scope>
    <source>
        <strain evidence="1">CGMCC 1.14984</strain>
    </source>
</reference>
<name>A0A8J3A9E9_9PROT</name>
<protein>
    <submittedName>
        <fullName evidence="1">Uncharacterized protein</fullName>
    </submittedName>
</protein>
<organism evidence="1 3">
    <name type="scientific">Aquisalinus luteolus</name>
    <dbReference type="NCBI Taxonomy" id="1566827"/>
    <lineage>
        <taxon>Bacteria</taxon>
        <taxon>Pseudomonadati</taxon>
        <taxon>Pseudomonadota</taxon>
        <taxon>Alphaproteobacteria</taxon>
        <taxon>Parvularculales</taxon>
        <taxon>Parvularculaceae</taxon>
        <taxon>Aquisalinus</taxon>
    </lineage>
</organism>
<gene>
    <name evidence="2" type="ORF">FF098_014705</name>
    <name evidence="1" type="ORF">GCM10011355_27590</name>
</gene>
<proteinExistence type="predicted"/>
<sequence length="107" mass="11448">MPVMTLPYPPKDESLRRGGVLTERYMTWERACQPTARQCQYTPGAVDIVVTLNEANGSTAGRGDAVGLLLEDLGLIDSVKSIRSLKVETGPVCGCLVEVRQAVEGAA</sequence>
<evidence type="ECO:0000313" key="4">
    <source>
        <dbReference type="Proteomes" id="UP000818603"/>
    </source>
</evidence>
<reference evidence="1" key="3">
    <citation type="submission" date="2020-09" db="EMBL/GenBank/DDBJ databases">
        <authorList>
            <person name="Sun Q."/>
            <person name="Zhou Y."/>
        </authorList>
    </citation>
    <scope>NUCLEOTIDE SEQUENCE</scope>
    <source>
        <strain evidence="1">CGMCC 1.14984</strain>
    </source>
</reference>
<reference evidence="2 4" key="2">
    <citation type="submission" date="2020-02" db="EMBL/GenBank/DDBJ databases">
        <title>Genome sequence of Parvularcula flava strain NH6-79.</title>
        <authorList>
            <person name="Abdul Karim M.H."/>
            <person name="Lam M.Q."/>
            <person name="Chen S.J."/>
            <person name="Yahya A."/>
            <person name="Shahir S."/>
            <person name="Shamsir M.S."/>
            <person name="Chong C.S."/>
        </authorList>
    </citation>
    <scope>NUCLEOTIDE SEQUENCE [LARGE SCALE GENOMIC DNA]</scope>
    <source>
        <strain evidence="2 4">NH6-79</strain>
    </source>
</reference>
<evidence type="ECO:0000313" key="3">
    <source>
        <dbReference type="Proteomes" id="UP000621856"/>
    </source>
</evidence>
<evidence type="ECO:0000313" key="2">
    <source>
        <dbReference type="EMBL" id="NHK29168.1"/>
    </source>
</evidence>
<dbReference type="EMBL" id="VCJR02000003">
    <property type="protein sequence ID" value="NHK29168.1"/>
    <property type="molecule type" value="Genomic_DNA"/>
</dbReference>
<accession>A0A8J3A9E9</accession>
<evidence type="ECO:0000313" key="1">
    <source>
        <dbReference type="EMBL" id="GGI00098.1"/>
    </source>
</evidence>
<dbReference type="EMBL" id="BMGZ01000003">
    <property type="protein sequence ID" value="GGI00098.1"/>
    <property type="molecule type" value="Genomic_DNA"/>
</dbReference>
<comment type="caution">
    <text evidence="1">The sequence shown here is derived from an EMBL/GenBank/DDBJ whole genome shotgun (WGS) entry which is preliminary data.</text>
</comment>
<keyword evidence="4" id="KW-1185">Reference proteome</keyword>
<dbReference type="AlphaFoldDB" id="A0A8J3A9E9"/>